<evidence type="ECO:0000256" key="11">
    <source>
        <dbReference type="SAM" id="SignalP"/>
    </source>
</evidence>
<comment type="similarity">
    <text evidence="2">Belongs to the plant LTP family.</text>
</comment>
<evidence type="ECO:0000256" key="10">
    <source>
        <dbReference type="SAM" id="Phobius"/>
    </source>
</evidence>
<dbReference type="InterPro" id="IPR036312">
    <property type="entry name" value="Bifun_inhib/LTP/seed_sf"/>
</dbReference>
<keyword evidence="4" id="KW-0336">GPI-anchor</keyword>
<feature type="domain" description="Bifunctional inhibitor/plant lipid transfer protein/seed storage helical" evidence="12">
    <location>
        <begin position="60"/>
        <end position="132"/>
    </location>
</feature>
<dbReference type="InterPro" id="IPR043325">
    <property type="entry name" value="LTSS"/>
</dbReference>
<comment type="caution">
    <text evidence="13">The sequence shown here is derived from an EMBL/GenBank/DDBJ whole genome shotgun (WGS) entry which is preliminary data.</text>
</comment>
<evidence type="ECO:0000256" key="3">
    <source>
        <dbReference type="ARBA" id="ARBA00022475"/>
    </source>
</evidence>
<dbReference type="CDD" id="cd00010">
    <property type="entry name" value="AAI_LTSS"/>
    <property type="match status" value="1"/>
</dbReference>
<dbReference type="SUPFAM" id="SSF47699">
    <property type="entry name" value="Bifunctional inhibitor/lipid-transfer protein/seed storage 2S albumin"/>
    <property type="match status" value="1"/>
</dbReference>
<dbReference type="Gene3D" id="1.10.110.10">
    <property type="entry name" value="Plant lipid-transfer and hydrophobic proteins"/>
    <property type="match status" value="1"/>
</dbReference>
<gene>
    <name evidence="13" type="ORF">SLEP1_g53783</name>
</gene>
<evidence type="ECO:0000256" key="7">
    <source>
        <dbReference type="ARBA" id="ARBA00023180"/>
    </source>
</evidence>
<keyword evidence="14" id="KW-1185">Reference proteome</keyword>
<reference evidence="13 14" key="1">
    <citation type="journal article" date="2021" name="Commun. Biol.">
        <title>The genome of Shorea leprosula (Dipterocarpaceae) highlights the ecological relevance of drought in aseasonal tropical rainforests.</title>
        <authorList>
            <person name="Ng K.K.S."/>
            <person name="Kobayashi M.J."/>
            <person name="Fawcett J.A."/>
            <person name="Hatakeyama M."/>
            <person name="Paape T."/>
            <person name="Ng C.H."/>
            <person name="Ang C.C."/>
            <person name="Tnah L.H."/>
            <person name="Lee C.T."/>
            <person name="Nishiyama T."/>
            <person name="Sese J."/>
            <person name="O'Brien M.J."/>
            <person name="Copetti D."/>
            <person name="Mohd Noor M.I."/>
            <person name="Ong R.C."/>
            <person name="Putra M."/>
            <person name="Sireger I.Z."/>
            <person name="Indrioko S."/>
            <person name="Kosugi Y."/>
            <person name="Izuno A."/>
            <person name="Isagi Y."/>
            <person name="Lee S.L."/>
            <person name="Shimizu K.K."/>
        </authorList>
    </citation>
    <scope>NUCLEOTIDE SEQUENCE [LARGE SCALE GENOMIC DNA]</scope>
    <source>
        <strain evidence="13">214</strain>
    </source>
</reference>
<name>A0AAV5MDZ6_9ROSI</name>
<dbReference type="PANTHER" id="PTHR33044">
    <property type="entry name" value="BIFUNCTIONAL INHIBITOR/LIPID-TRANSFER PROTEIN/SEED STORAGE 2S ALBUMIN SUPERFAMILY PROTEIN-RELATED"/>
    <property type="match status" value="1"/>
</dbReference>
<dbReference type="GO" id="GO:0098552">
    <property type="term" value="C:side of membrane"/>
    <property type="evidence" value="ECO:0007669"/>
    <property type="project" value="UniProtKB-KW"/>
</dbReference>
<keyword evidence="8" id="KW-0449">Lipoprotein</keyword>
<feature type="signal peptide" evidence="11">
    <location>
        <begin position="1"/>
        <end position="21"/>
    </location>
</feature>
<keyword evidence="10" id="KW-0472">Membrane</keyword>
<dbReference type="Pfam" id="PF14368">
    <property type="entry name" value="LTP_2"/>
    <property type="match status" value="1"/>
</dbReference>
<evidence type="ECO:0000313" key="14">
    <source>
        <dbReference type="Proteomes" id="UP001054252"/>
    </source>
</evidence>
<keyword evidence="10" id="KW-0812">Transmembrane</keyword>
<evidence type="ECO:0000256" key="8">
    <source>
        <dbReference type="ARBA" id="ARBA00023288"/>
    </source>
</evidence>
<feature type="transmembrane region" description="Helical" evidence="10">
    <location>
        <begin position="172"/>
        <end position="192"/>
    </location>
</feature>
<sequence>MDSKLVLALVLFSSSVLRVFSDGNADQAAIAANLSKSLEGILVQASPGGENSTAGGMVPCMQKLMPCEPYLHFTSPPPSTCCLPLKEMLSKESECLCKVFTNPELLKSLNLTQESALALPKACGAKADVSVCKNASPGGSSATPSPATPTNGSSSGNSTTGGSGKKSAGSRMVAHAWGFLVTSFVALIISAFY</sequence>
<evidence type="ECO:0000313" key="13">
    <source>
        <dbReference type="EMBL" id="GKV46822.1"/>
    </source>
</evidence>
<keyword evidence="6" id="KW-1015">Disulfide bond</keyword>
<keyword evidence="3" id="KW-1003">Cell membrane</keyword>
<feature type="chain" id="PRO_5043618860" description="Bifunctional inhibitor/plant lipid transfer protein/seed storage helical domain-containing protein" evidence="11">
    <location>
        <begin position="22"/>
        <end position="193"/>
    </location>
</feature>
<dbReference type="Proteomes" id="UP001054252">
    <property type="component" value="Unassembled WGS sequence"/>
</dbReference>
<accession>A0AAV5MDZ6</accession>
<keyword evidence="10" id="KW-1133">Transmembrane helix</keyword>
<feature type="compositionally biased region" description="Low complexity" evidence="9">
    <location>
        <begin position="135"/>
        <end position="158"/>
    </location>
</feature>
<evidence type="ECO:0000256" key="9">
    <source>
        <dbReference type="SAM" id="MobiDB-lite"/>
    </source>
</evidence>
<dbReference type="AlphaFoldDB" id="A0AAV5MDZ6"/>
<protein>
    <recommendedName>
        <fullName evidence="12">Bifunctional inhibitor/plant lipid transfer protein/seed storage helical domain-containing protein</fullName>
    </recommendedName>
</protein>
<dbReference type="SMART" id="SM00499">
    <property type="entry name" value="AAI"/>
    <property type="match status" value="1"/>
</dbReference>
<evidence type="ECO:0000256" key="5">
    <source>
        <dbReference type="ARBA" id="ARBA00022729"/>
    </source>
</evidence>
<comment type="subcellular location">
    <subcellularLocation>
        <location evidence="1">Cell membrane</location>
        <topology evidence="1">Lipid-anchor</topology>
        <topology evidence="1">GPI-anchor</topology>
    </subcellularLocation>
</comment>
<dbReference type="EMBL" id="BPVZ01000216">
    <property type="protein sequence ID" value="GKV46822.1"/>
    <property type="molecule type" value="Genomic_DNA"/>
</dbReference>
<dbReference type="GO" id="GO:0005886">
    <property type="term" value="C:plasma membrane"/>
    <property type="evidence" value="ECO:0007669"/>
    <property type="project" value="UniProtKB-SubCell"/>
</dbReference>
<keyword evidence="7" id="KW-0325">Glycoprotein</keyword>
<evidence type="ECO:0000256" key="1">
    <source>
        <dbReference type="ARBA" id="ARBA00004609"/>
    </source>
</evidence>
<proteinExistence type="inferred from homology"/>
<dbReference type="InterPro" id="IPR016140">
    <property type="entry name" value="Bifunc_inhib/LTP/seed_store"/>
</dbReference>
<evidence type="ECO:0000256" key="6">
    <source>
        <dbReference type="ARBA" id="ARBA00023157"/>
    </source>
</evidence>
<feature type="region of interest" description="Disordered" evidence="9">
    <location>
        <begin position="135"/>
        <end position="167"/>
    </location>
</feature>
<organism evidence="13 14">
    <name type="scientific">Rubroshorea leprosula</name>
    <dbReference type="NCBI Taxonomy" id="152421"/>
    <lineage>
        <taxon>Eukaryota</taxon>
        <taxon>Viridiplantae</taxon>
        <taxon>Streptophyta</taxon>
        <taxon>Embryophyta</taxon>
        <taxon>Tracheophyta</taxon>
        <taxon>Spermatophyta</taxon>
        <taxon>Magnoliopsida</taxon>
        <taxon>eudicotyledons</taxon>
        <taxon>Gunneridae</taxon>
        <taxon>Pentapetalae</taxon>
        <taxon>rosids</taxon>
        <taxon>malvids</taxon>
        <taxon>Malvales</taxon>
        <taxon>Dipterocarpaceae</taxon>
        <taxon>Rubroshorea</taxon>
    </lineage>
</organism>
<evidence type="ECO:0000256" key="2">
    <source>
        <dbReference type="ARBA" id="ARBA00009748"/>
    </source>
</evidence>
<evidence type="ECO:0000256" key="4">
    <source>
        <dbReference type="ARBA" id="ARBA00022622"/>
    </source>
</evidence>
<evidence type="ECO:0000259" key="12">
    <source>
        <dbReference type="SMART" id="SM00499"/>
    </source>
</evidence>
<keyword evidence="5 11" id="KW-0732">Signal</keyword>